<dbReference type="EMBL" id="AP027142">
    <property type="protein sequence ID" value="BDV35331.1"/>
    <property type="molecule type" value="Genomic_DNA"/>
</dbReference>
<dbReference type="RefSeq" id="WP_281928741.1">
    <property type="nucleotide sequence ID" value="NZ_AP027142.1"/>
</dbReference>
<gene>
    <name evidence="2" type="ORF">SS37A_28600</name>
</gene>
<keyword evidence="1" id="KW-0472">Membrane</keyword>
<reference evidence="2 3" key="1">
    <citation type="journal article" date="2023" name="Int. J. Syst. Evol. Microbiol.">
        <title>Methylocystis iwaonis sp. nov., a type II methane-oxidizing bacterium from surface soil of a rice paddy field in Japan, and emended description of the genus Methylocystis (ex Whittenbury et al. 1970) Bowman et al. 1993.</title>
        <authorList>
            <person name="Kaise H."/>
            <person name="Sawadogo J.B."/>
            <person name="Alam M.S."/>
            <person name="Ueno C."/>
            <person name="Dianou D."/>
            <person name="Shinjo R."/>
            <person name="Asakawa S."/>
        </authorList>
    </citation>
    <scope>NUCLEOTIDE SEQUENCE [LARGE SCALE GENOMIC DNA]</scope>
    <source>
        <strain evidence="2 3">SS37A-Re</strain>
    </source>
</reference>
<organism evidence="2 3">
    <name type="scientific">Methylocystis iwaonis</name>
    <dbReference type="NCBI Taxonomy" id="2885079"/>
    <lineage>
        <taxon>Bacteria</taxon>
        <taxon>Pseudomonadati</taxon>
        <taxon>Pseudomonadota</taxon>
        <taxon>Alphaproteobacteria</taxon>
        <taxon>Hyphomicrobiales</taxon>
        <taxon>Methylocystaceae</taxon>
        <taxon>Methylocystis</taxon>
    </lineage>
</organism>
<name>A0ABN6VI45_9HYPH</name>
<evidence type="ECO:0000313" key="2">
    <source>
        <dbReference type="EMBL" id="BDV35331.1"/>
    </source>
</evidence>
<evidence type="ECO:0000256" key="1">
    <source>
        <dbReference type="SAM" id="Phobius"/>
    </source>
</evidence>
<keyword evidence="1" id="KW-1133">Transmembrane helix</keyword>
<keyword evidence="1" id="KW-0812">Transmembrane</keyword>
<sequence>MTDATQGHRHAHDHAVLRAQGLAQSADRAPPARASLLEASAVARLSGVSLAIAALWAGVYWALH</sequence>
<accession>A0ABN6VI45</accession>
<proteinExistence type="predicted"/>
<evidence type="ECO:0000313" key="3">
    <source>
        <dbReference type="Proteomes" id="UP001317629"/>
    </source>
</evidence>
<dbReference type="Proteomes" id="UP001317629">
    <property type="component" value="Chromosome"/>
</dbReference>
<keyword evidence="3" id="KW-1185">Reference proteome</keyword>
<feature type="transmembrane region" description="Helical" evidence="1">
    <location>
        <begin position="41"/>
        <end position="63"/>
    </location>
</feature>
<protein>
    <submittedName>
        <fullName evidence="2">Uncharacterized protein</fullName>
    </submittedName>
</protein>